<organism evidence="2 3">
    <name type="scientific">Actinomadura rayongensis</name>
    <dbReference type="NCBI Taxonomy" id="1429076"/>
    <lineage>
        <taxon>Bacteria</taxon>
        <taxon>Bacillati</taxon>
        <taxon>Actinomycetota</taxon>
        <taxon>Actinomycetes</taxon>
        <taxon>Streptosporangiales</taxon>
        <taxon>Thermomonosporaceae</taxon>
        <taxon>Actinomadura</taxon>
    </lineage>
</organism>
<sequence>MDGNDNGPARGARLGSWRGLIPLSAAALAAFAVAGGLDAVDRHQKAGARERSAAAASAHERVKLKKKRAAEPKYVVGVRRTGSALVVRDARTGRDVGLPVAAPPGATFQRVASSGDGTYVVASATRRAVTFSRLKLDAKGRPQALTEIAGTSLPGRSTPWSDLAVAADGRIAYVTYTGKTGRVDVVSPTGRKAWTTRSAARISSLSFAGDTLAFVWNPVAAPSRHQVRTLDTNGAPGDLRTSRAVFVLPPGGGPALLSRDGATVVASIVADASTTLRAFSVQTGKPTRDLWKQKAEVDALTPDPTGGHLLAATSDGALFGAKRLPVQGADLSDVAW</sequence>
<evidence type="ECO:0000313" key="3">
    <source>
        <dbReference type="Proteomes" id="UP000431901"/>
    </source>
</evidence>
<dbReference type="Proteomes" id="UP000431901">
    <property type="component" value="Unassembled WGS sequence"/>
</dbReference>
<dbReference type="SUPFAM" id="SSF82171">
    <property type="entry name" value="DPP6 N-terminal domain-like"/>
    <property type="match status" value="1"/>
</dbReference>
<keyword evidence="1" id="KW-0812">Transmembrane</keyword>
<keyword evidence="3" id="KW-1185">Reference proteome</keyword>
<comment type="caution">
    <text evidence="2">The sequence shown here is derived from an EMBL/GenBank/DDBJ whole genome shotgun (WGS) entry which is preliminary data.</text>
</comment>
<evidence type="ECO:0000313" key="2">
    <source>
        <dbReference type="EMBL" id="MXQ65040.1"/>
    </source>
</evidence>
<feature type="transmembrane region" description="Helical" evidence="1">
    <location>
        <begin position="20"/>
        <end position="40"/>
    </location>
</feature>
<dbReference type="EMBL" id="WUTW01000002">
    <property type="protein sequence ID" value="MXQ65040.1"/>
    <property type="molecule type" value="Genomic_DNA"/>
</dbReference>
<keyword evidence="1" id="KW-0472">Membrane</keyword>
<keyword evidence="1" id="KW-1133">Transmembrane helix</keyword>
<protein>
    <recommendedName>
        <fullName evidence="4">WD40 repeat domain-containing protein</fullName>
    </recommendedName>
</protein>
<reference evidence="2 3" key="1">
    <citation type="submission" date="2019-12" db="EMBL/GenBank/DDBJ databases">
        <title>Nocardia macrotermitis sp. nov. and Nocardia aurantia sp. nov., isolated from the gut of the fungus growing-termite Macrotermes natalensis.</title>
        <authorList>
            <person name="Christine B."/>
            <person name="Rene B."/>
        </authorList>
    </citation>
    <scope>NUCLEOTIDE SEQUENCE [LARGE SCALE GENOMIC DNA]</scope>
    <source>
        <strain evidence="2 3">DSM 102126</strain>
    </source>
</reference>
<evidence type="ECO:0000256" key="1">
    <source>
        <dbReference type="SAM" id="Phobius"/>
    </source>
</evidence>
<gene>
    <name evidence="2" type="ORF">GQ466_13440</name>
</gene>
<dbReference type="OrthoDB" id="3468798at2"/>
<proteinExistence type="predicted"/>
<dbReference type="AlphaFoldDB" id="A0A6I4W8E7"/>
<dbReference type="Gene3D" id="2.130.10.10">
    <property type="entry name" value="YVTN repeat-like/Quinoprotein amine dehydrogenase"/>
    <property type="match status" value="1"/>
</dbReference>
<dbReference type="InterPro" id="IPR015943">
    <property type="entry name" value="WD40/YVTN_repeat-like_dom_sf"/>
</dbReference>
<accession>A0A6I4W8E7</accession>
<evidence type="ECO:0008006" key="4">
    <source>
        <dbReference type="Google" id="ProtNLM"/>
    </source>
</evidence>
<dbReference type="RefSeq" id="WP_161103187.1">
    <property type="nucleotide sequence ID" value="NZ_JBHLYI010000001.1"/>
</dbReference>
<name>A0A6I4W8E7_9ACTN</name>